<dbReference type="AlphaFoldDB" id="A0A0F7SK02"/>
<evidence type="ECO:0000313" key="7">
    <source>
        <dbReference type="EMBL" id="CDZ97277.1"/>
    </source>
</evidence>
<accession>A0A0F7SK02</accession>
<evidence type="ECO:0000256" key="1">
    <source>
        <dbReference type="ARBA" id="ARBA00022898"/>
    </source>
</evidence>
<comment type="similarity">
    <text evidence="2 4">Belongs to the pyridoxal phosphate-binding protein YggS/PROSC family.</text>
</comment>
<dbReference type="EMBL" id="LN483167">
    <property type="protein sequence ID" value="CDZ97277.1"/>
    <property type="molecule type" value="Genomic_DNA"/>
</dbReference>
<evidence type="ECO:0000256" key="2">
    <source>
        <dbReference type="HAMAP-Rule" id="MF_03225"/>
    </source>
</evidence>
<dbReference type="PANTHER" id="PTHR10146">
    <property type="entry name" value="PROLINE SYNTHETASE CO-TRANSCRIBED BACTERIAL HOMOLOG PROTEIN"/>
    <property type="match status" value="1"/>
</dbReference>
<dbReference type="InterPro" id="IPR011078">
    <property type="entry name" value="PyrdxlP_homeostasis"/>
</dbReference>
<organism evidence="7">
    <name type="scientific">Phaffia rhodozyma</name>
    <name type="common">Yeast</name>
    <name type="synonym">Xanthophyllomyces dendrorhous</name>
    <dbReference type="NCBI Taxonomy" id="264483"/>
    <lineage>
        <taxon>Eukaryota</taxon>
        <taxon>Fungi</taxon>
        <taxon>Dikarya</taxon>
        <taxon>Basidiomycota</taxon>
        <taxon>Agaricomycotina</taxon>
        <taxon>Tremellomycetes</taxon>
        <taxon>Cystofilobasidiales</taxon>
        <taxon>Mrakiaceae</taxon>
        <taxon>Phaffia</taxon>
    </lineage>
</organism>
<protein>
    <recommendedName>
        <fullName evidence="2">Pyridoxal phosphate homeostasis protein</fullName>
        <shortName evidence="2">PLP homeostasis protein</shortName>
    </recommendedName>
</protein>
<evidence type="ECO:0000256" key="5">
    <source>
        <dbReference type="SAM" id="MobiDB-lite"/>
    </source>
</evidence>
<feature type="domain" description="Alanine racemase N-terminal" evidence="6">
    <location>
        <begin position="48"/>
        <end position="266"/>
    </location>
</feature>
<comment type="function">
    <text evidence="2">Pyridoxal 5'-phosphate (PLP)-binding protein, which may be involved in intracellular homeostatic regulation of pyridoxal 5'-phosphate (PLP), the active form of vitamin B6.</text>
</comment>
<evidence type="ECO:0000259" key="6">
    <source>
        <dbReference type="Pfam" id="PF01168"/>
    </source>
</evidence>
<comment type="cofactor">
    <cofactor evidence="3">
        <name>pyridoxal 5'-phosphate</name>
        <dbReference type="ChEBI" id="CHEBI:597326"/>
    </cofactor>
</comment>
<dbReference type="HAMAP" id="MF_02087">
    <property type="entry name" value="PLP_homeostasis"/>
    <property type="match status" value="1"/>
</dbReference>
<dbReference type="InterPro" id="IPR029066">
    <property type="entry name" value="PLP-binding_barrel"/>
</dbReference>
<proteinExistence type="inferred from homology"/>
<dbReference type="PANTHER" id="PTHR10146:SF14">
    <property type="entry name" value="PYRIDOXAL PHOSPHATE HOMEOSTASIS PROTEIN"/>
    <property type="match status" value="1"/>
</dbReference>
<feature type="modified residue" description="N6-(pyridoxal phosphate)lysine" evidence="2 3">
    <location>
        <position position="40"/>
    </location>
</feature>
<feature type="region of interest" description="Disordered" evidence="5">
    <location>
        <begin position="262"/>
        <end position="281"/>
    </location>
</feature>
<sequence length="281" mass="31042">MSNFPQPSAERTNELKDAIKEVEDDVKAINDKALLVAVSKLKPSSDIMALYNNGYRHFGENYIQELSDKAKELPTDIHWHFIGSLQSNKVKFATAIPNLFVLETLDSIKKADLIEKSLSAENSPRSSPLNVYIQINTSGEDNKSGVAPLSKASSTESREPKEAVELAMHIIKSCPHIHILGLMTIGSWDASHTKDETNPDFVRLVETREQLVAELKKAQVEKDKVGRPGEDWRLELSMGMSADFKGALQAGSDSVRVGTSIFGARPPKRSDGSHMGRVFKI</sequence>
<dbReference type="Pfam" id="PF01168">
    <property type="entry name" value="Ala_racemase_N"/>
    <property type="match status" value="1"/>
</dbReference>
<dbReference type="FunFam" id="3.20.20.10:FF:000007">
    <property type="entry name" value="Pyridoxal phosphate homeostasis protein"/>
    <property type="match status" value="1"/>
</dbReference>
<dbReference type="Gene3D" id="3.20.20.10">
    <property type="entry name" value="Alanine racemase"/>
    <property type="match status" value="1"/>
</dbReference>
<dbReference type="InterPro" id="IPR001608">
    <property type="entry name" value="Ala_racemase_N"/>
</dbReference>
<evidence type="ECO:0000256" key="3">
    <source>
        <dbReference type="PIRSR" id="PIRSR004848-1"/>
    </source>
</evidence>
<name>A0A0F7SK02_PHARH</name>
<dbReference type="SUPFAM" id="SSF51419">
    <property type="entry name" value="PLP-binding barrel"/>
    <property type="match status" value="1"/>
</dbReference>
<evidence type="ECO:0000256" key="4">
    <source>
        <dbReference type="RuleBase" id="RU004514"/>
    </source>
</evidence>
<dbReference type="CDD" id="cd06822">
    <property type="entry name" value="PLPDE_III_YBL036c_euk"/>
    <property type="match status" value="1"/>
</dbReference>
<keyword evidence="1 2" id="KW-0663">Pyridoxal phosphate</keyword>
<dbReference type="GO" id="GO:0030170">
    <property type="term" value="F:pyridoxal phosphate binding"/>
    <property type="evidence" value="ECO:0007669"/>
    <property type="project" value="UniProtKB-UniRule"/>
</dbReference>
<dbReference type="NCBIfam" id="TIGR00044">
    <property type="entry name" value="YggS family pyridoxal phosphate-dependent enzyme"/>
    <property type="match status" value="1"/>
</dbReference>
<dbReference type="PIRSF" id="PIRSF004848">
    <property type="entry name" value="YBL036c_PLPDEIII"/>
    <property type="match status" value="1"/>
</dbReference>
<reference evidence="7" key="1">
    <citation type="submission" date="2014-08" db="EMBL/GenBank/DDBJ databases">
        <authorList>
            <person name="Sharma Rahul"/>
            <person name="Thines Marco"/>
        </authorList>
    </citation>
    <scope>NUCLEOTIDE SEQUENCE</scope>
</reference>